<evidence type="ECO:0000256" key="1">
    <source>
        <dbReference type="SAM" id="SignalP"/>
    </source>
</evidence>
<evidence type="ECO:0000313" key="3">
    <source>
        <dbReference type="Proteomes" id="UP000315901"/>
    </source>
</evidence>
<dbReference type="InterPro" id="IPR032710">
    <property type="entry name" value="NTF2-like_dom_sf"/>
</dbReference>
<dbReference type="EMBL" id="VFRR01000010">
    <property type="protein sequence ID" value="TPE53350.1"/>
    <property type="molecule type" value="Genomic_DNA"/>
</dbReference>
<dbReference type="Proteomes" id="UP000315901">
    <property type="component" value="Unassembled WGS sequence"/>
</dbReference>
<sequence length="134" mass="15549">MRKILLPLMFISSTAFADTATDLRELVEQNLQHTEDEYVSAVMATMHPDSIAYLPTRQALNQLFPLYDLQYTLLEYHFVGEEGGYAYARVKQRTEKVNGPEFMDNDLEALQVFRQHKGEWKFWSQANLSVQALN</sequence>
<dbReference type="OrthoDB" id="6119979at2"/>
<keyword evidence="1" id="KW-0732">Signal</keyword>
<dbReference type="Gene3D" id="3.10.450.50">
    <property type="match status" value="1"/>
</dbReference>
<name>A0A501WXX8_9GAMM</name>
<proteinExistence type="predicted"/>
<feature type="chain" id="PRO_5021351871" description="DUF4440 domain-containing protein" evidence="1">
    <location>
        <begin position="18"/>
        <end position="134"/>
    </location>
</feature>
<dbReference type="SUPFAM" id="SSF54427">
    <property type="entry name" value="NTF2-like"/>
    <property type="match status" value="1"/>
</dbReference>
<reference evidence="2 3" key="1">
    <citation type="submission" date="2019-06" db="EMBL/GenBank/DDBJ databases">
        <title>A novel bacterium of genus Marinomonas, isolated from coastal sand.</title>
        <authorList>
            <person name="Huang H."/>
            <person name="Mo K."/>
            <person name="Hu Y."/>
        </authorList>
    </citation>
    <scope>NUCLEOTIDE SEQUENCE [LARGE SCALE GENOMIC DNA]</scope>
    <source>
        <strain evidence="2 3">HB171799</strain>
    </source>
</reference>
<dbReference type="RefSeq" id="WP_140588025.1">
    <property type="nucleotide sequence ID" value="NZ_VFRR01000010.1"/>
</dbReference>
<gene>
    <name evidence="2" type="ORF">FJM67_06750</name>
</gene>
<accession>A0A501WXX8</accession>
<keyword evidence="3" id="KW-1185">Reference proteome</keyword>
<protein>
    <recommendedName>
        <fullName evidence="4">DUF4440 domain-containing protein</fullName>
    </recommendedName>
</protein>
<evidence type="ECO:0008006" key="4">
    <source>
        <dbReference type="Google" id="ProtNLM"/>
    </source>
</evidence>
<dbReference type="AlphaFoldDB" id="A0A501WXX8"/>
<comment type="caution">
    <text evidence="2">The sequence shown here is derived from an EMBL/GenBank/DDBJ whole genome shotgun (WGS) entry which is preliminary data.</text>
</comment>
<evidence type="ECO:0000313" key="2">
    <source>
        <dbReference type="EMBL" id="TPE53350.1"/>
    </source>
</evidence>
<feature type="signal peptide" evidence="1">
    <location>
        <begin position="1"/>
        <end position="17"/>
    </location>
</feature>
<organism evidence="2 3">
    <name type="scientific">Maribrevibacterium harenarium</name>
    <dbReference type="NCBI Taxonomy" id="2589817"/>
    <lineage>
        <taxon>Bacteria</taxon>
        <taxon>Pseudomonadati</taxon>
        <taxon>Pseudomonadota</taxon>
        <taxon>Gammaproteobacteria</taxon>
        <taxon>Oceanospirillales</taxon>
        <taxon>Oceanospirillaceae</taxon>
        <taxon>Maribrevibacterium</taxon>
    </lineage>
</organism>